<organism evidence="1 2">
    <name type="scientific">Pseudobacter ginsenosidimutans</name>
    <dbReference type="NCBI Taxonomy" id="661488"/>
    <lineage>
        <taxon>Bacteria</taxon>
        <taxon>Pseudomonadati</taxon>
        <taxon>Bacteroidota</taxon>
        <taxon>Chitinophagia</taxon>
        <taxon>Chitinophagales</taxon>
        <taxon>Chitinophagaceae</taxon>
        <taxon>Pseudobacter</taxon>
    </lineage>
</organism>
<evidence type="ECO:0000313" key="1">
    <source>
        <dbReference type="EMBL" id="RZS72179.1"/>
    </source>
</evidence>
<comment type="caution">
    <text evidence="1">The sequence shown here is derived from an EMBL/GenBank/DDBJ whole genome shotgun (WGS) entry which is preliminary data.</text>
</comment>
<reference evidence="1 2" key="1">
    <citation type="submission" date="2019-02" db="EMBL/GenBank/DDBJ databases">
        <title>Genomic Encyclopedia of Type Strains, Phase IV (KMG-IV): sequencing the most valuable type-strain genomes for metagenomic binning, comparative biology and taxonomic classification.</title>
        <authorList>
            <person name="Goeker M."/>
        </authorList>
    </citation>
    <scope>NUCLEOTIDE SEQUENCE [LARGE SCALE GENOMIC DNA]</scope>
    <source>
        <strain evidence="1 2">DSM 18116</strain>
    </source>
</reference>
<dbReference type="Proteomes" id="UP000293874">
    <property type="component" value="Unassembled WGS sequence"/>
</dbReference>
<dbReference type="RefSeq" id="WP_130542622.1">
    <property type="nucleotide sequence ID" value="NZ_CP042431.1"/>
</dbReference>
<evidence type="ECO:0000313" key="2">
    <source>
        <dbReference type="Proteomes" id="UP000293874"/>
    </source>
</evidence>
<accession>A0A4Q7MVW6</accession>
<dbReference type="EMBL" id="SGXA01000002">
    <property type="protein sequence ID" value="RZS72179.1"/>
    <property type="molecule type" value="Genomic_DNA"/>
</dbReference>
<dbReference type="AlphaFoldDB" id="A0A4Q7MVW6"/>
<proteinExistence type="predicted"/>
<gene>
    <name evidence="1" type="ORF">EV199_4095</name>
</gene>
<evidence type="ECO:0008006" key="3">
    <source>
        <dbReference type="Google" id="ProtNLM"/>
    </source>
</evidence>
<name>A0A4Q7MVW6_9BACT</name>
<dbReference type="SUPFAM" id="SSF55144">
    <property type="entry name" value="LigT-like"/>
    <property type="match status" value="1"/>
</dbReference>
<keyword evidence="2" id="KW-1185">Reference proteome</keyword>
<dbReference type="Gene3D" id="3.90.1140.10">
    <property type="entry name" value="Cyclic phosphodiesterase"/>
    <property type="match status" value="1"/>
</dbReference>
<dbReference type="OrthoDB" id="666946at2"/>
<sequence length="207" mass="23946">MHTGAVNHSGGKGWMAEGLQEYSLVIQADNVVRQQVWMEQQDLVLKYGLKGQARAGHQITIAKFAVRDGMEETLMRWIQRICSNHRSFVITLNNYSGHPPHTIYLRIQDQWPIQQLIRQLRPVEDYIRSSACPPPIMMMRPYLDIAGHLPQSVYEKAMPDFSRRSFHHSFLANDLLLVKSSPYEATNKTVNVFRFLPGTYELYQELS</sequence>
<protein>
    <recommendedName>
        <fullName evidence="3">2'-5' RNA ligase superfamily protein</fullName>
    </recommendedName>
</protein>
<dbReference type="InterPro" id="IPR009097">
    <property type="entry name" value="Cyclic_Pdiesterase"/>
</dbReference>